<evidence type="ECO:0000256" key="6">
    <source>
        <dbReference type="ARBA" id="ARBA00047928"/>
    </source>
</evidence>
<comment type="pathway">
    <text evidence="1 8">Glycan metabolism; pectin degradation; 2-dehydro-3-deoxy-D-gluconate from pectin: step 1/5.</text>
</comment>
<evidence type="ECO:0000256" key="8">
    <source>
        <dbReference type="RuleBase" id="RU000589"/>
    </source>
</evidence>
<dbReference type="PANTHER" id="PTHR31321:SF80">
    <property type="entry name" value="PECTINESTERASE"/>
    <property type="match status" value="1"/>
</dbReference>
<evidence type="ECO:0000256" key="2">
    <source>
        <dbReference type="ARBA" id="ARBA00008891"/>
    </source>
</evidence>
<feature type="active site" evidence="7">
    <location>
        <position position="130"/>
    </location>
</feature>
<dbReference type="PANTHER" id="PTHR31321">
    <property type="entry name" value="ACYL-COA THIOESTER HYDROLASE YBHC-RELATED"/>
    <property type="match status" value="1"/>
</dbReference>
<dbReference type="GO" id="GO:0042545">
    <property type="term" value="P:cell wall modification"/>
    <property type="evidence" value="ECO:0007669"/>
    <property type="project" value="UniProtKB-UniRule"/>
</dbReference>
<dbReference type="GO" id="GO:0045490">
    <property type="term" value="P:pectin catabolic process"/>
    <property type="evidence" value="ECO:0007669"/>
    <property type="project" value="UniProtKB-UniRule"/>
</dbReference>
<comment type="catalytic activity">
    <reaction evidence="6 8">
        <text>[(1-&gt;4)-alpha-D-galacturonosyl methyl ester](n) + n H2O = [(1-&gt;4)-alpha-D-galacturonosyl](n) + n methanol + n H(+)</text>
        <dbReference type="Rhea" id="RHEA:22380"/>
        <dbReference type="Rhea" id="RHEA-COMP:14570"/>
        <dbReference type="Rhea" id="RHEA-COMP:14573"/>
        <dbReference type="ChEBI" id="CHEBI:15377"/>
        <dbReference type="ChEBI" id="CHEBI:15378"/>
        <dbReference type="ChEBI" id="CHEBI:17790"/>
        <dbReference type="ChEBI" id="CHEBI:140522"/>
        <dbReference type="ChEBI" id="CHEBI:140523"/>
        <dbReference type="EC" id="3.1.1.11"/>
    </reaction>
</comment>
<dbReference type="AlphaFoldDB" id="A0A9W7X9M5"/>
<comment type="caution">
    <text evidence="10">The sequence shown here is derived from an EMBL/GenBank/DDBJ whole genome shotgun (WGS) entry which is preliminary data.</text>
</comment>
<evidence type="ECO:0000256" key="4">
    <source>
        <dbReference type="ARBA" id="ARBA00022801"/>
    </source>
</evidence>
<dbReference type="Gene3D" id="2.160.20.10">
    <property type="entry name" value="Single-stranded right-handed beta-helix, Pectin lyase-like"/>
    <property type="match status" value="1"/>
</dbReference>
<evidence type="ECO:0000259" key="9">
    <source>
        <dbReference type="Pfam" id="PF01095"/>
    </source>
</evidence>
<comment type="similarity">
    <text evidence="2">Belongs to the pectinesterase family.</text>
</comment>
<dbReference type="EMBL" id="MU629849">
    <property type="protein sequence ID" value="KAJ1254946.1"/>
    <property type="molecule type" value="Genomic_DNA"/>
</dbReference>
<dbReference type="Pfam" id="PF01095">
    <property type="entry name" value="Pectinesterase"/>
    <property type="match status" value="1"/>
</dbReference>
<feature type="domain" description="Pectinesterase catalytic" evidence="9">
    <location>
        <begin position="28"/>
        <end position="268"/>
    </location>
</feature>
<dbReference type="OrthoDB" id="2019149at2759"/>
<keyword evidence="5 8" id="KW-0063">Aspartyl esterase</keyword>
<evidence type="ECO:0000313" key="10">
    <source>
        <dbReference type="EMBL" id="KAJ1254946.1"/>
    </source>
</evidence>
<evidence type="ECO:0000256" key="1">
    <source>
        <dbReference type="ARBA" id="ARBA00005184"/>
    </source>
</evidence>
<evidence type="ECO:0000256" key="7">
    <source>
        <dbReference type="PROSITE-ProRule" id="PRU10040"/>
    </source>
</evidence>
<dbReference type="GO" id="GO:0030599">
    <property type="term" value="F:pectinesterase activity"/>
    <property type="evidence" value="ECO:0007669"/>
    <property type="project" value="UniProtKB-UniRule"/>
</dbReference>
<keyword evidence="4 8" id="KW-0378">Hydrolase</keyword>
<dbReference type="InterPro" id="IPR033131">
    <property type="entry name" value="Pectinesterase_Asp_AS"/>
</dbReference>
<dbReference type="InterPro" id="IPR011050">
    <property type="entry name" value="Pectin_lyase_fold/virulence"/>
</dbReference>
<organism evidence="10 11">
    <name type="scientific">Paspalum vaginatum</name>
    <name type="common">seashore paspalum</name>
    <dbReference type="NCBI Taxonomy" id="158149"/>
    <lineage>
        <taxon>Eukaryota</taxon>
        <taxon>Viridiplantae</taxon>
        <taxon>Streptophyta</taxon>
        <taxon>Embryophyta</taxon>
        <taxon>Tracheophyta</taxon>
        <taxon>Spermatophyta</taxon>
        <taxon>Magnoliopsida</taxon>
        <taxon>Liliopsida</taxon>
        <taxon>Poales</taxon>
        <taxon>Poaceae</taxon>
        <taxon>PACMAD clade</taxon>
        <taxon>Panicoideae</taxon>
        <taxon>Andropogonodae</taxon>
        <taxon>Paspaleae</taxon>
        <taxon>Paspalinae</taxon>
        <taxon>Paspalum</taxon>
    </lineage>
</organism>
<dbReference type="Proteomes" id="UP001164776">
    <property type="component" value="Unassembled WGS sequence"/>
</dbReference>
<dbReference type="InterPro" id="IPR012334">
    <property type="entry name" value="Pectin_lyas_fold"/>
</dbReference>
<name>A0A9W7X9M5_9POAL</name>
<dbReference type="PROSITE" id="PS00503">
    <property type="entry name" value="PECTINESTERASE_2"/>
    <property type="match status" value="1"/>
</dbReference>
<evidence type="ECO:0000256" key="5">
    <source>
        <dbReference type="ARBA" id="ARBA00023085"/>
    </source>
</evidence>
<reference evidence="10 11" key="1">
    <citation type="submission" date="2022-10" db="EMBL/GenBank/DDBJ databases">
        <title>WGS assembly of Paspalum vaginatum 540-79.</title>
        <authorList>
            <person name="Sun G."/>
            <person name="Wase N."/>
            <person name="Shu S."/>
            <person name="Jenkins J."/>
            <person name="Zhou B."/>
            <person name="Torres-Rodriguez J."/>
            <person name="Chen C."/>
            <person name="Sandor L."/>
            <person name="Plott C."/>
            <person name="Yoshinga Y."/>
            <person name="Daum C."/>
            <person name="Qi P."/>
            <person name="Barry K."/>
            <person name="Lipzen A."/>
            <person name="Berry L."/>
            <person name="Pedersen C."/>
            <person name="Gottilla T."/>
            <person name="Foltz A."/>
            <person name="Yu H."/>
            <person name="O'Malley R."/>
            <person name="Zhang C."/>
            <person name="Devos K."/>
            <person name="Sigmon B."/>
            <person name="Yu B."/>
            <person name="Obata T."/>
            <person name="Schmutz J."/>
            <person name="Schnable J."/>
        </authorList>
    </citation>
    <scope>NUCLEOTIDE SEQUENCE [LARGE SCALE GENOMIC DNA]</scope>
    <source>
        <strain evidence="11">cv. 540-79</strain>
    </source>
</reference>
<gene>
    <name evidence="10" type="ORF">BS78_K305200</name>
</gene>
<sequence length="274" mass="30371">MDGNCYFMIHCLFLTGNTHIISDFSSEKLVVNKSRIHLVGKLASSTVVTWKGSWWSDESATAIHVVASDFVARNITFQNTYGEGAPGIAARVDGDRAAFYGCNFLSYQDTILDGDGRHYYQGCYIEGATDFIFGQGKAFFEKCHLHSIAGKDKVGAFTAQGRDAEWKNTGFSFVDCSLTGIGANYTILGRPWRNYARVVFARCTMSNSVRPEGWSDWKKPITHRTAFFGQFQCSGDGSKTNGRVPWAHNDLSAAEAAPYLTKEAWVDGNDWITN</sequence>
<dbReference type="InterPro" id="IPR000070">
    <property type="entry name" value="Pectinesterase_cat"/>
</dbReference>
<protein>
    <recommendedName>
        <fullName evidence="3 8">Pectinesterase</fullName>
        <ecNumber evidence="3 8">3.1.1.11</ecNumber>
    </recommendedName>
</protein>
<evidence type="ECO:0000313" key="11">
    <source>
        <dbReference type="Proteomes" id="UP001164776"/>
    </source>
</evidence>
<dbReference type="SUPFAM" id="SSF51126">
    <property type="entry name" value="Pectin lyase-like"/>
    <property type="match status" value="1"/>
</dbReference>
<dbReference type="EC" id="3.1.1.11" evidence="3 8"/>
<keyword evidence="11" id="KW-1185">Reference proteome</keyword>
<accession>A0A9W7X9M5</accession>
<evidence type="ECO:0000256" key="3">
    <source>
        <dbReference type="ARBA" id="ARBA00013229"/>
    </source>
</evidence>
<proteinExistence type="inferred from homology"/>